<dbReference type="Proteomes" id="UP001054837">
    <property type="component" value="Unassembled WGS sequence"/>
</dbReference>
<keyword evidence="3 5" id="KW-0371">Homeobox</keyword>
<dbReference type="GO" id="GO:0000981">
    <property type="term" value="F:DNA-binding transcription factor activity, RNA polymerase II-specific"/>
    <property type="evidence" value="ECO:0007669"/>
    <property type="project" value="TreeGrafter"/>
</dbReference>
<dbReference type="EMBL" id="BPLQ01011087">
    <property type="protein sequence ID" value="GIY55484.1"/>
    <property type="molecule type" value="Genomic_DNA"/>
</dbReference>
<dbReference type="SMART" id="SM00389">
    <property type="entry name" value="HOX"/>
    <property type="match status" value="1"/>
</dbReference>
<proteinExistence type="predicted"/>
<dbReference type="AlphaFoldDB" id="A0AAV4UCH5"/>
<dbReference type="PROSITE" id="PS50071">
    <property type="entry name" value="HOMEOBOX_2"/>
    <property type="match status" value="1"/>
</dbReference>
<dbReference type="GO" id="GO:0000978">
    <property type="term" value="F:RNA polymerase II cis-regulatory region sequence-specific DNA binding"/>
    <property type="evidence" value="ECO:0007669"/>
    <property type="project" value="TreeGrafter"/>
</dbReference>
<keyword evidence="4 5" id="KW-0539">Nucleus</keyword>
<gene>
    <name evidence="8" type="primary">ems_1</name>
    <name evidence="8" type="ORF">CDAR_538181</name>
</gene>
<keyword evidence="9" id="KW-1185">Reference proteome</keyword>
<dbReference type="PANTHER" id="PTHR24339:SF28">
    <property type="entry name" value="E5-RELATED"/>
    <property type="match status" value="1"/>
</dbReference>
<evidence type="ECO:0000256" key="4">
    <source>
        <dbReference type="ARBA" id="ARBA00023242"/>
    </source>
</evidence>
<dbReference type="InterPro" id="IPR050877">
    <property type="entry name" value="EMX-VAX-Noto_Homeobox_TFs"/>
</dbReference>
<protein>
    <submittedName>
        <fullName evidence="8">Homeotic protein empty spiracles</fullName>
    </submittedName>
</protein>
<dbReference type="InterPro" id="IPR009057">
    <property type="entry name" value="Homeodomain-like_sf"/>
</dbReference>
<feature type="DNA-binding region" description="Homeobox" evidence="5">
    <location>
        <begin position="57"/>
        <end position="101"/>
    </location>
</feature>
<dbReference type="CDD" id="cd00086">
    <property type="entry name" value="homeodomain"/>
    <property type="match status" value="1"/>
</dbReference>
<dbReference type="GO" id="GO:0007420">
    <property type="term" value="P:brain development"/>
    <property type="evidence" value="ECO:0007669"/>
    <property type="project" value="TreeGrafter"/>
</dbReference>
<keyword evidence="2 5" id="KW-0238">DNA-binding</keyword>
<evidence type="ECO:0000256" key="5">
    <source>
        <dbReference type="PROSITE-ProRule" id="PRU00108"/>
    </source>
</evidence>
<dbReference type="PANTHER" id="PTHR24339">
    <property type="entry name" value="HOMEOBOX PROTEIN EMX-RELATED"/>
    <property type="match status" value="1"/>
</dbReference>
<dbReference type="GO" id="GO:0030182">
    <property type="term" value="P:neuron differentiation"/>
    <property type="evidence" value="ECO:0007669"/>
    <property type="project" value="TreeGrafter"/>
</dbReference>
<evidence type="ECO:0000313" key="8">
    <source>
        <dbReference type="EMBL" id="GIY55484.1"/>
    </source>
</evidence>
<dbReference type="GO" id="GO:0005634">
    <property type="term" value="C:nucleus"/>
    <property type="evidence" value="ECO:0007669"/>
    <property type="project" value="UniProtKB-SubCell"/>
</dbReference>
<organism evidence="8 9">
    <name type="scientific">Caerostris darwini</name>
    <dbReference type="NCBI Taxonomy" id="1538125"/>
    <lineage>
        <taxon>Eukaryota</taxon>
        <taxon>Metazoa</taxon>
        <taxon>Ecdysozoa</taxon>
        <taxon>Arthropoda</taxon>
        <taxon>Chelicerata</taxon>
        <taxon>Arachnida</taxon>
        <taxon>Araneae</taxon>
        <taxon>Araneomorphae</taxon>
        <taxon>Entelegynae</taxon>
        <taxon>Araneoidea</taxon>
        <taxon>Araneidae</taxon>
        <taxon>Caerostris</taxon>
    </lineage>
</organism>
<comment type="caution">
    <text evidence="8">The sequence shown here is derived from an EMBL/GenBank/DDBJ whole genome shotgun (WGS) entry which is preliminary data.</text>
</comment>
<dbReference type="Gene3D" id="1.10.10.60">
    <property type="entry name" value="Homeodomain-like"/>
    <property type="match status" value="1"/>
</dbReference>
<evidence type="ECO:0000259" key="7">
    <source>
        <dbReference type="PROSITE" id="PS50071"/>
    </source>
</evidence>
<evidence type="ECO:0000256" key="2">
    <source>
        <dbReference type="ARBA" id="ARBA00023125"/>
    </source>
</evidence>
<evidence type="ECO:0000256" key="1">
    <source>
        <dbReference type="ARBA" id="ARBA00004123"/>
    </source>
</evidence>
<evidence type="ECO:0000256" key="3">
    <source>
        <dbReference type="ARBA" id="ARBA00023155"/>
    </source>
</evidence>
<comment type="subcellular location">
    <subcellularLocation>
        <location evidence="1 5 6">Nucleus</location>
    </subcellularLocation>
</comment>
<dbReference type="SUPFAM" id="SSF46689">
    <property type="entry name" value="Homeodomain-like"/>
    <property type="match status" value="1"/>
</dbReference>
<reference evidence="8 9" key="1">
    <citation type="submission" date="2021-06" db="EMBL/GenBank/DDBJ databases">
        <title>Caerostris darwini draft genome.</title>
        <authorList>
            <person name="Kono N."/>
            <person name="Arakawa K."/>
        </authorList>
    </citation>
    <scope>NUCLEOTIDE SEQUENCE [LARGE SCALE GENOMIC DNA]</scope>
</reference>
<accession>A0AAV4UCH5</accession>
<sequence>MSQLQDYCFYKYVTPSKIYSIPSRAEVWQMHNSWLCETSTGMSPDIPGYLLPPFRKAKRIRTAFSASQLMKLEGAFDKNHYVTGNERKQLAENLGLTETQQIGITAHLLNNERSYMWGEIGRPSWTTSSYGPINAFCILPINASEGPSL</sequence>
<dbReference type="InterPro" id="IPR001356">
    <property type="entry name" value="HD"/>
</dbReference>
<evidence type="ECO:0000256" key="6">
    <source>
        <dbReference type="RuleBase" id="RU000682"/>
    </source>
</evidence>
<dbReference type="Pfam" id="PF00046">
    <property type="entry name" value="Homeodomain"/>
    <property type="match status" value="1"/>
</dbReference>
<feature type="domain" description="Homeobox" evidence="7">
    <location>
        <begin position="55"/>
        <end position="100"/>
    </location>
</feature>
<evidence type="ECO:0000313" key="9">
    <source>
        <dbReference type="Proteomes" id="UP001054837"/>
    </source>
</evidence>
<name>A0AAV4UCH5_9ARAC</name>